<gene>
    <name evidence="2" type="ORF">FA13DRAFT_283851</name>
</gene>
<sequence>MLPPPPHCAIVLYMEILVDRLAIFGHCGGFSFPRAKRIGRIPPKFPTKKSLFRGDESSTDVDSEDTPHTSDPSSLLLHPGTQSSTRADALLPKFVLPWLPRPHHRTPSSSRYPISSSNKPEAGTYAYDAQMSPGQPTRMAARSRKVQRQSSSADAR</sequence>
<comment type="caution">
    <text evidence="2">The sequence shown here is derived from an EMBL/GenBank/DDBJ whole genome shotgun (WGS) entry which is preliminary data.</text>
</comment>
<accession>A0A4Y7TET9</accession>
<reference evidence="2 3" key="1">
    <citation type="journal article" date="2019" name="Nat. Ecol. Evol.">
        <title>Megaphylogeny resolves global patterns of mushroom evolution.</title>
        <authorList>
            <person name="Varga T."/>
            <person name="Krizsan K."/>
            <person name="Foldi C."/>
            <person name="Dima B."/>
            <person name="Sanchez-Garcia M."/>
            <person name="Sanchez-Ramirez S."/>
            <person name="Szollosi G.J."/>
            <person name="Szarkandi J.G."/>
            <person name="Papp V."/>
            <person name="Albert L."/>
            <person name="Andreopoulos W."/>
            <person name="Angelini C."/>
            <person name="Antonin V."/>
            <person name="Barry K.W."/>
            <person name="Bougher N.L."/>
            <person name="Buchanan P."/>
            <person name="Buyck B."/>
            <person name="Bense V."/>
            <person name="Catcheside P."/>
            <person name="Chovatia M."/>
            <person name="Cooper J."/>
            <person name="Damon W."/>
            <person name="Desjardin D."/>
            <person name="Finy P."/>
            <person name="Geml J."/>
            <person name="Haridas S."/>
            <person name="Hughes K."/>
            <person name="Justo A."/>
            <person name="Karasinski D."/>
            <person name="Kautmanova I."/>
            <person name="Kiss B."/>
            <person name="Kocsube S."/>
            <person name="Kotiranta H."/>
            <person name="LaButti K.M."/>
            <person name="Lechner B.E."/>
            <person name="Liimatainen K."/>
            <person name="Lipzen A."/>
            <person name="Lukacs Z."/>
            <person name="Mihaltcheva S."/>
            <person name="Morgado L.N."/>
            <person name="Niskanen T."/>
            <person name="Noordeloos M.E."/>
            <person name="Ohm R.A."/>
            <person name="Ortiz-Santana B."/>
            <person name="Ovrebo C."/>
            <person name="Racz N."/>
            <person name="Riley R."/>
            <person name="Savchenko A."/>
            <person name="Shiryaev A."/>
            <person name="Soop K."/>
            <person name="Spirin V."/>
            <person name="Szebenyi C."/>
            <person name="Tomsovsky M."/>
            <person name="Tulloss R.E."/>
            <person name="Uehling J."/>
            <person name="Grigoriev I.V."/>
            <person name="Vagvolgyi C."/>
            <person name="Papp T."/>
            <person name="Martin F.M."/>
            <person name="Miettinen O."/>
            <person name="Hibbett D.S."/>
            <person name="Nagy L.G."/>
        </authorList>
    </citation>
    <scope>NUCLEOTIDE SEQUENCE [LARGE SCALE GENOMIC DNA]</scope>
    <source>
        <strain evidence="2 3">FP101781</strain>
    </source>
</reference>
<evidence type="ECO:0000313" key="3">
    <source>
        <dbReference type="Proteomes" id="UP000298030"/>
    </source>
</evidence>
<feature type="compositionally biased region" description="Low complexity" evidence="1">
    <location>
        <begin position="108"/>
        <end position="117"/>
    </location>
</feature>
<name>A0A4Y7TET9_COPMI</name>
<protein>
    <submittedName>
        <fullName evidence="2">Uncharacterized protein</fullName>
    </submittedName>
</protein>
<evidence type="ECO:0000256" key="1">
    <source>
        <dbReference type="SAM" id="MobiDB-lite"/>
    </source>
</evidence>
<feature type="region of interest" description="Disordered" evidence="1">
    <location>
        <begin position="43"/>
        <end position="82"/>
    </location>
</feature>
<feature type="region of interest" description="Disordered" evidence="1">
    <location>
        <begin position="102"/>
        <end position="156"/>
    </location>
</feature>
<dbReference type="EMBL" id="QPFP01000016">
    <property type="protein sequence ID" value="TEB32082.1"/>
    <property type="molecule type" value="Genomic_DNA"/>
</dbReference>
<organism evidence="2 3">
    <name type="scientific">Coprinellus micaceus</name>
    <name type="common">Glistening ink-cap mushroom</name>
    <name type="synonym">Coprinus micaceus</name>
    <dbReference type="NCBI Taxonomy" id="71717"/>
    <lineage>
        <taxon>Eukaryota</taxon>
        <taxon>Fungi</taxon>
        <taxon>Dikarya</taxon>
        <taxon>Basidiomycota</taxon>
        <taxon>Agaricomycotina</taxon>
        <taxon>Agaricomycetes</taxon>
        <taxon>Agaricomycetidae</taxon>
        <taxon>Agaricales</taxon>
        <taxon>Agaricineae</taxon>
        <taxon>Psathyrellaceae</taxon>
        <taxon>Coprinellus</taxon>
    </lineage>
</organism>
<proteinExistence type="predicted"/>
<dbReference type="Proteomes" id="UP000298030">
    <property type="component" value="Unassembled WGS sequence"/>
</dbReference>
<dbReference type="AlphaFoldDB" id="A0A4Y7TET9"/>
<keyword evidence="3" id="KW-1185">Reference proteome</keyword>
<evidence type="ECO:0000313" key="2">
    <source>
        <dbReference type="EMBL" id="TEB32082.1"/>
    </source>
</evidence>